<evidence type="ECO:0000313" key="17">
    <source>
        <dbReference type="EMBL" id="KAE9465498.1"/>
    </source>
</evidence>
<proteinExistence type="inferred from homology"/>
<feature type="non-terminal residue" evidence="17">
    <location>
        <position position="1"/>
    </location>
</feature>
<dbReference type="PANTHER" id="PTHR31321">
    <property type="entry name" value="ACYL-COA THIOESTER HYDROLASE YBHC-RELATED"/>
    <property type="match status" value="1"/>
</dbReference>
<evidence type="ECO:0000256" key="1">
    <source>
        <dbReference type="ARBA" id="ARBA00004191"/>
    </source>
</evidence>
<evidence type="ECO:0000256" key="9">
    <source>
        <dbReference type="ARBA" id="ARBA00023085"/>
    </source>
</evidence>
<dbReference type="PROSITE" id="PS00503">
    <property type="entry name" value="PECTINESTERASE_2"/>
    <property type="match status" value="1"/>
</dbReference>
<name>A0A6A4MI28_9ERIC</name>
<dbReference type="SUPFAM" id="SSF51126">
    <property type="entry name" value="Pectin lyase-like"/>
    <property type="match status" value="1"/>
</dbReference>
<dbReference type="Pfam" id="PF01095">
    <property type="entry name" value="Pectinesterase"/>
    <property type="match status" value="1"/>
</dbReference>
<accession>A0A6A4MI28</accession>
<comment type="pathway">
    <text evidence="2 15">Glycan metabolism; pectin degradation; 2-dehydro-3-deoxy-D-gluconate from pectin: step 1/5.</text>
</comment>
<comment type="subcellular location">
    <subcellularLocation>
        <location evidence="1">Secreted</location>
        <location evidence="1">Cell wall</location>
    </subcellularLocation>
</comment>
<evidence type="ECO:0000256" key="8">
    <source>
        <dbReference type="ARBA" id="ARBA00022801"/>
    </source>
</evidence>
<dbReference type="GO" id="GO:0042545">
    <property type="term" value="P:cell wall modification"/>
    <property type="evidence" value="ECO:0007669"/>
    <property type="project" value="UniProtKB-UniRule"/>
</dbReference>
<evidence type="ECO:0000256" key="6">
    <source>
        <dbReference type="ARBA" id="ARBA00022525"/>
    </source>
</evidence>
<feature type="chain" id="PRO_5025710195" description="Pectinesterase" evidence="15">
    <location>
        <begin position="19"/>
        <end position="435"/>
    </location>
</feature>
<feature type="domain" description="Pectinesterase catalytic" evidence="16">
    <location>
        <begin position="108"/>
        <end position="407"/>
    </location>
</feature>
<evidence type="ECO:0000256" key="15">
    <source>
        <dbReference type="RuleBase" id="RU000589"/>
    </source>
</evidence>
<keyword evidence="18" id="KW-1185">Reference proteome</keyword>
<evidence type="ECO:0000259" key="16">
    <source>
        <dbReference type="Pfam" id="PF01095"/>
    </source>
</evidence>
<feature type="active site" evidence="14">
    <location>
        <position position="260"/>
    </location>
</feature>
<evidence type="ECO:0000256" key="13">
    <source>
        <dbReference type="ARBA" id="ARBA00057335"/>
    </source>
</evidence>
<evidence type="ECO:0000256" key="11">
    <source>
        <dbReference type="ARBA" id="ARBA00023316"/>
    </source>
</evidence>
<evidence type="ECO:0000256" key="5">
    <source>
        <dbReference type="ARBA" id="ARBA00022512"/>
    </source>
</evidence>
<keyword evidence="11" id="KW-0961">Cell wall biogenesis/degradation</keyword>
<reference evidence="17 18" key="1">
    <citation type="journal article" date="2019" name="Genome Biol. Evol.">
        <title>The Rhododendron genome and chromosomal organization provide insight into shared whole-genome duplications across the heath family (Ericaceae).</title>
        <authorList>
            <person name="Soza V.L."/>
            <person name="Lindsley D."/>
            <person name="Waalkes A."/>
            <person name="Ramage E."/>
            <person name="Patwardhan R.P."/>
            <person name="Burton J.N."/>
            <person name="Adey A."/>
            <person name="Kumar A."/>
            <person name="Qiu R."/>
            <person name="Shendure J."/>
            <person name="Hall B."/>
        </authorList>
    </citation>
    <scope>NUCLEOTIDE SEQUENCE [LARGE SCALE GENOMIC DNA]</scope>
    <source>
        <strain evidence="17">RSF 1966-606</strain>
    </source>
</reference>
<evidence type="ECO:0000256" key="3">
    <source>
        <dbReference type="ARBA" id="ARBA00008891"/>
    </source>
</evidence>
<feature type="signal peptide" evidence="15">
    <location>
        <begin position="1"/>
        <end position="18"/>
    </location>
</feature>
<evidence type="ECO:0000256" key="7">
    <source>
        <dbReference type="ARBA" id="ARBA00022729"/>
    </source>
</evidence>
<comment type="catalytic activity">
    <reaction evidence="12 15">
        <text>[(1-&gt;4)-alpha-D-galacturonosyl methyl ester](n) + n H2O = [(1-&gt;4)-alpha-D-galacturonosyl](n) + n methanol + n H(+)</text>
        <dbReference type="Rhea" id="RHEA:22380"/>
        <dbReference type="Rhea" id="RHEA-COMP:14570"/>
        <dbReference type="Rhea" id="RHEA-COMP:14573"/>
        <dbReference type="ChEBI" id="CHEBI:15377"/>
        <dbReference type="ChEBI" id="CHEBI:15378"/>
        <dbReference type="ChEBI" id="CHEBI:17790"/>
        <dbReference type="ChEBI" id="CHEBI:140522"/>
        <dbReference type="ChEBI" id="CHEBI:140523"/>
        <dbReference type="EC" id="3.1.1.11"/>
    </reaction>
</comment>
<organism evidence="17 18">
    <name type="scientific">Rhododendron williamsianum</name>
    <dbReference type="NCBI Taxonomy" id="262921"/>
    <lineage>
        <taxon>Eukaryota</taxon>
        <taxon>Viridiplantae</taxon>
        <taxon>Streptophyta</taxon>
        <taxon>Embryophyta</taxon>
        <taxon>Tracheophyta</taxon>
        <taxon>Spermatophyta</taxon>
        <taxon>Magnoliopsida</taxon>
        <taxon>eudicotyledons</taxon>
        <taxon>Gunneridae</taxon>
        <taxon>Pentapetalae</taxon>
        <taxon>asterids</taxon>
        <taxon>Ericales</taxon>
        <taxon>Ericaceae</taxon>
        <taxon>Ericoideae</taxon>
        <taxon>Rhodoreae</taxon>
        <taxon>Rhododendron</taxon>
    </lineage>
</organism>
<evidence type="ECO:0000313" key="18">
    <source>
        <dbReference type="Proteomes" id="UP000428333"/>
    </source>
</evidence>
<comment type="caution">
    <text evidence="17">The sequence shown here is derived from an EMBL/GenBank/DDBJ whole genome shotgun (WGS) entry which is preliminary data.</text>
</comment>
<dbReference type="PANTHER" id="PTHR31321:SF73">
    <property type="entry name" value="PECTINESTERASE 14-RELATED"/>
    <property type="match status" value="1"/>
</dbReference>
<evidence type="ECO:0000256" key="12">
    <source>
        <dbReference type="ARBA" id="ARBA00047928"/>
    </source>
</evidence>
<keyword evidence="9 15" id="KW-0063">Aspartyl esterase</keyword>
<dbReference type="AlphaFoldDB" id="A0A6A4MI28"/>
<dbReference type="Gene3D" id="2.160.20.10">
    <property type="entry name" value="Single-stranded right-handed beta-helix, Pectin lyase-like"/>
    <property type="match status" value="1"/>
</dbReference>
<comment type="function">
    <text evidence="13">Acts in the modification of cell walls via demethylesterification of cell wall pectin.</text>
</comment>
<keyword evidence="6" id="KW-0964">Secreted</keyword>
<comment type="similarity">
    <text evidence="3">Belongs to the pectinesterase family.</text>
</comment>
<dbReference type="EC" id="3.1.1.11" evidence="4 15"/>
<dbReference type="GO" id="GO:0045490">
    <property type="term" value="P:pectin catabolic process"/>
    <property type="evidence" value="ECO:0007669"/>
    <property type="project" value="UniProtKB-UniRule"/>
</dbReference>
<dbReference type="InterPro" id="IPR033131">
    <property type="entry name" value="Pectinesterase_Asp_AS"/>
</dbReference>
<dbReference type="InterPro" id="IPR012334">
    <property type="entry name" value="Pectin_lyas_fold"/>
</dbReference>
<protein>
    <recommendedName>
        <fullName evidence="4 15">Pectinesterase</fullName>
        <ecNumber evidence="4 15">3.1.1.11</ecNumber>
    </recommendedName>
</protein>
<dbReference type="UniPathway" id="UPA00545">
    <property type="reaction ID" value="UER00823"/>
</dbReference>
<dbReference type="InterPro" id="IPR000070">
    <property type="entry name" value="Pectinesterase_cat"/>
</dbReference>
<evidence type="ECO:0000256" key="2">
    <source>
        <dbReference type="ARBA" id="ARBA00005184"/>
    </source>
</evidence>
<sequence length="435" mass="48043">MSINKTFFLFWLSASAIALVSLTLSPHVMPSSTTSANIASYTQTSPKLDFLERVVDRSGVDTFSAFVERIARKATRRHHRRRKRKTTCDDSKWNSRLTPYYNVSLVLTVDLNGCANFSSVQKAVDAAPDSSVSRTLIVIFPGTYREKVTVRANKTNLIFQGLGYLNTSIAWNDTANSTGGTIYSSTVSIFADNFIAYDISFQNTAPAPDPGEVGAQAVALRISSDQAAFYGCGFYGAQDTLNDDHGRHYFKDCFIQGSIDFIFGNARSLFEGCTINSIAKEIPVGTSGAITAQGRNSMNENTGFSFVDCNIGGSGSIWLGRAWGAYATVVFSRTYMTEVVASDGWNDWRDPFRDELWFDPDFFCRTVFFGECECMGPGANDTYRVSYRKKLSPSEAAIYMDVSYIDGEEWLLNIPRSHSNPIAPDTEASFNLASI</sequence>
<evidence type="ECO:0000256" key="14">
    <source>
        <dbReference type="PROSITE-ProRule" id="PRU10040"/>
    </source>
</evidence>
<gene>
    <name evidence="17" type="ORF">C3L33_02592</name>
</gene>
<keyword evidence="10" id="KW-0325">Glycoprotein</keyword>
<keyword evidence="8 15" id="KW-0378">Hydrolase</keyword>
<evidence type="ECO:0000256" key="10">
    <source>
        <dbReference type="ARBA" id="ARBA00023180"/>
    </source>
</evidence>
<dbReference type="EMBL" id="QEFC01000254">
    <property type="protein sequence ID" value="KAE9465498.1"/>
    <property type="molecule type" value="Genomic_DNA"/>
</dbReference>
<dbReference type="InterPro" id="IPR011050">
    <property type="entry name" value="Pectin_lyase_fold/virulence"/>
</dbReference>
<keyword evidence="7 15" id="KW-0732">Signal</keyword>
<dbReference type="GO" id="GO:0030599">
    <property type="term" value="F:pectinesterase activity"/>
    <property type="evidence" value="ECO:0007669"/>
    <property type="project" value="UniProtKB-UniRule"/>
</dbReference>
<dbReference type="Proteomes" id="UP000428333">
    <property type="component" value="Linkage Group LG02"/>
</dbReference>
<dbReference type="FunFam" id="2.160.20.10:FF:000033">
    <property type="entry name" value="Pectinesterase"/>
    <property type="match status" value="1"/>
</dbReference>
<evidence type="ECO:0000256" key="4">
    <source>
        <dbReference type="ARBA" id="ARBA00013229"/>
    </source>
</evidence>
<dbReference type="OrthoDB" id="2019149at2759"/>
<keyword evidence="5" id="KW-0134">Cell wall</keyword>